<gene>
    <name evidence="12" type="primary">LOC100715115</name>
</gene>
<keyword evidence="4" id="KW-0130">Cell adhesion</keyword>
<evidence type="ECO:0000313" key="12">
    <source>
        <dbReference type="Ensembl" id="ENSCPOP00000021768.1"/>
    </source>
</evidence>
<comment type="similarity">
    <text evidence="7">Belongs to the immunoglobulin superfamily. SIGLEC (sialic acid binding Ig-like lectin) family.</text>
</comment>
<dbReference type="InterPro" id="IPR003599">
    <property type="entry name" value="Ig_sub"/>
</dbReference>
<dbReference type="InterPro" id="IPR013783">
    <property type="entry name" value="Ig-like_fold"/>
</dbReference>
<evidence type="ECO:0000256" key="1">
    <source>
        <dbReference type="ARBA" id="ARBA00004167"/>
    </source>
</evidence>
<organism evidence="12 13">
    <name type="scientific">Cavia porcellus</name>
    <name type="common">Guinea pig</name>
    <dbReference type="NCBI Taxonomy" id="10141"/>
    <lineage>
        <taxon>Eukaryota</taxon>
        <taxon>Metazoa</taxon>
        <taxon>Chordata</taxon>
        <taxon>Craniata</taxon>
        <taxon>Vertebrata</taxon>
        <taxon>Euteleostomi</taxon>
        <taxon>Mammalia</taxon>
        <taxon>Eutheria</taxon>
        <taxon>Euarchontoglires</taxon>
        <taxon>Glires</taxon>
        <taxon>Rodentia</taxon>
        <taxon>Hystricomorpha</taxon>
        <taxon>Caviidae</taxon>
        <taxon>Cavia</taxon>
    </lineage>
</organism>
<evidence type="ECO:0000256" key="5">
    <source>
        <dbReference type="ARBA" id="ARBA00022989"/>
    </source>
</evidence>
<name>A0A286X8M7_CAVPO</name>
<keyword evidence="5 9" id="KW-1133">Transmembrane helix</keyword>
<feature type="transmembrane region" description="Helical" evidence="9">
    <location>
        <begin position="425"/>
        <end position="451"/>
    </location>
</feature>
<dbReference type="GO" id="GO:0033691">
    <property type="term" value="F:sialic acid binding"/>
    <property type="evidence" value="ECO:0007669"/>
    <property type="project" value="TreeGrafter"/>
</dbReference>
<reference evidence="12" key="3">
    <citation type="submission" date="2025-09" db="UniProtKB">
        <authorList>
            <consortium name="Ensembl"/>
        </authorList>
    </citation>
    <scope>IDENTIFICATION</scope>
    <source>
        <strain evidence="12">2N</strain>
    </source>
</reference>
<dbReference type="GO" id="GO:0007155">
    <property type="term" value="P:cell adhesion"/>
    <property type="evidence" value="ECO:0007669"/>
    <property type="project" value="UniProtKB-KW"/>
</dbReference>
<dbReference type="GeneTree" id="ENSGT01150000286907"/>
<keyword evidence="10" id="KW-0732">Signal</keyword>
<evidence type="ECO:0000256" key="7">
    <source>
        <dbReference type="ARBA" id="ARBA00038361"/>
    </source>
</evidence>
<dbReference type="InterPro" id="IPR051036">
    <property type="entry name" value="SIGLEC"/>
</dbReference>
<dbReference type="InterPro" id="IPR007110">
    <property type="entry name" value="Ig-like_dom"/>
</dbReference>
<keyword evidence="2 9" id="KW-0812">Transmembrane</keyword>
<dbReference type="Bgee" id="ENSCPOG00000036731">
    <property type="expression patterns" value="Expressed in uterine cervix and 7 other cell types or tissues"/>
</dbReference>
<dbReference type="PANTHER" id="PTHR12035:SF138">
    <property type="entry name" value="SIALIC ACID-BINDING IG-LIKE LECTIN 9"/>
    <property type="match status" value="1"/>
</dbReference>
<feature type="region of interest" description="Disordered" evidence="8">
    <location>
        <begin position="457"/>
        <end position="536"/>
    </location>
</feature>
<evidence type="ECO:0000256" key="9">
    <source>
        <dbReference type="SAM" id="Phobius"/>
    </source>
</evidence>
<evidence type="ECO:0000256" key="6">
    <source>
        <dbReference type="ARBA" id="ARBA00023136"/>
    </source>
</evidence>
<dbReference type="STRING" id="10141.ENSCPOP00000021768"/>
<dbReference type="Pfam" id="PF07686">
    <property type="entry name" value="V-set"/>
    <property type="match status" value="1"/>
</dbReference>
<dbReference type="AlphaFoldDB" id="A0A286X8M7"/>
<dbReference type="VEuPathDB" id="HostDB:ENSCPOG00000036731"/>
<keyword evidence="6 9" id="KW-0472">Membrane</keyword>
<proteinExistence type="inferred from homology"/>
<comment type="subcellular location">
    <subcellularLocation>
        <location evidence="1">Membrane</location>
        <topology evidence="1">Single-pass membrane protein</topology>
    </subcellularLocation>
</comment>
<dbReference type="EMBL" id="AAKN02046381">
    <property type="status" value="NOT_ANNOTATED_CDS"/>
    <property type="molecule type" value="Genomic_DNA"/>
</dbReference>
<dbReference type="GO" id="GO:0005886">
    <property type="term" value="C:plasma membrane"/>
    <property type="evidence" value="ECO:0007669"/>
    <property type="project" value="TreeGrafter"/>
</dbReference>
<dbReference type="OMA" id="RMPPMIS"/>
<dbReference type="Ensembl" id="ENSCPOT00000043897.1">
    <property type="protein sequence ID" value="ENSCPOP00000021768.1"/>
    <property type="gene ID" value="ENSCPOG00000036731.1"/>
</dbReference>
<evidence type="ECO:0000313" key="13">
    <source>
        <dbReference type="Proteomes" id="UP000005447"/>
    </source>
</evidence>
<keyword evidence="3" id="KW-0430">Lectin</keyword>
<dbReference type="PROSITE" id="PS50835">
    <property type="entry name" value="IG_LIKE"/>
    <property type="match status" value="2"/>
</dbReference>
<dbReference type="InParanoid" id="A0A286X8M7"/>
<dbReference type="Gene3D" id="2.60.40.10">
    <property type="entry name" value="Immunoglobulins"/>
    <property type="match status" value="3"/>
</dbReference>
<evidence type="ECO:0000259" key="11">
    <source>
        <dbReference type="PROSITE" id="PS50835"/>
    </source>
</evidence>
<feature type="domain" description="Ig-like" evidence="11">
    <location>
        <begin position="212"/>
        <end position="295"/>
    </location>
</feature>
<evidence type="ECO:0000256" key="3">
    <source>
        <dbReference type="ARBA" id="ARBA00022734"/>
    </source>
</evidence>
<accession>A0A286X8M7</accession>
<evidence type="ECO:0000256" key="2">
    <source>
        <dbReference type="ARBA" id="ARBA00022692"/>
    </source>
</evidence>
<dbReference type="SMART" id="SM00409">
    <property type="entry name" value="IG"/>
    <property type="match status" value="3"/>
</dbReference>
<feature type="domain" description="Ig-like" evidence="11">
    <location>
        <begin position="324"/>
        <end position="404"/>
    </location>
</feature>
<feature type="signal peptide" evidence="10">
    <location>
        <begin position="1"/>
        <end position="27"/>
    </location>
</feature>
<keyword evidence="13" id="KW-1185">Reference proteome</keyword>
<feature type="compositionally biased region" description="Polar residues" evidence="8">
    <location>
        <begin position="465"/>
        <end position="474"/>
    </location>
</feature>
<evidence type="ECO:0000256" key="4">
    <source>
        <dbReference type="ARBA" id="ARBA00022889"/>
    </source>
</evidence>
<dbReference type="PANTHER" id="PTHR12035">
    <property type="entry name" value="SIALIC ACID BINDING IMMUNOGLOBULIN-LIKE LECTIN"/>
    <property type="match status" value="1"/>
</dbReference>
<dbReference type="GO" id="GO:0030246">
    <property type="term" value="F:carbohydrate binding"/>
    <property type="evidence" value="ECO:0007669"/>
    <property type="project" value="UniProtKB-KW"/>
</dbReference>
<dbReference type="FunCoup" id="A0A286X8M7">
    <property type="interactions" value="418"/>
</dbReference>
<evidence type="ECO:0000256" key="10">
    <source>
        <dbReference type="SAM" id="SignalP"/>
    </source>
</evidence>
<sequence length="536" mass="58395">MQLHPDLLLLLPLQALLLLLWAQEGASLEAYYLEVNSSVTVQKGLCVHVPCKFTYRSEDGTRLGPVYGYWYRYPDRLRRWSGPVATNDPERQVWEETRGRFLLTGDPEDNNCSLDIRYAKKKDEGSFYFRLEKGNTRYSYIDYPMSVRVMGKAGSGSSRRGSHRAVVELGWTSPGDQGLSIRAVGGAQAGPKLPQGHASEPGPQTLCPLYSPDLTHRPNILISGTLVSGRPSNLTCSASWACEQGTPPMFSWVGASVSHLHPTVTSSPVLTLTPRPQDHRTNLTCQVTLPGVSVTRRTTVHLSVSYPPQNLTVTIMARGASSAPTALENGSSLLVLEGQVLRLLCAVDSHPPARLTWSWGNLILCPSEPANPGVLELTPEDLRGEGKLTCRAQNSLGSQHILLNWSLPNEEEPPPRGTELAGVTLGAIAGAGAATLFFLLFCIIFVIAWSCRKKSSRPAARMRGQDTTSGSASQGPLVESQPNDSSSQQPPPSVAAPSSDEEEIHYASLSFHGMKPRDPQEHQSITSEYSEIKTHE</sequence>
<dbReference type="InterPro" id="IPR036179">
    <property type="entry name" value="Ig-like_dom_sf"/>
</dbReference>
<dbReference type="Proteomes" id="UP000005447">
    <property type="component" value="Unassembled WGS sequence"/>
</dbReference>
<reference evidence="13" key="1">
    <citation type="journal article" date="2011" name="Nature">
        <title>A high-resolution map of human evolutionary constraint using 29 mammals.</title>
        <authorList>
            <person name="Lindblad-Toh K."/>
            <person name="Garber M."/>
            <person name="Zuk O."/>
            <person name="Lin M.F."/>
            <person name="Parker B.J."/>
            <person name="Washietl S."/>
            <person name="Kheradpour P."/>
            <person name="Ernst J."/>
            <person name="Jordan G."/>
            <person name="Mauceli E."/>
            <person name="Ward L.D."/>
            <person name="Lowe C.B."/>
            <person name="Holloway A.K."/>
            <person name="Clamp M."/>
            <person name="Gnerre S."/>
            <person name="Alfoldi J."/>
            <person name="Beal K."/>
            <person name="Chang J."/>
            <person name="Clawson H."/>
            <person name="Cuff J."/>
            <person name="Di Palma F."/>
            <person name="Fitzgerald S."/>
            <person name="Flicek P."/>
            <person name="Guttman M."/>
            <person name="Hubisz M.J."/>
            <person name="Jaffe D.B."/>
            <person name="Jungreis I."/>
            <person name="Kent W.J."/>
            <person name="Kostka D."/>
            <person name="Lara M."/>
            <person name="Martins A.L."/>
            <person name="Massingham T."/>
            <person name="Moltke I."/>
            <person name="Raney B.J."/>
            <person name="Rasmussen M.D."/>
            <person name="Robinson J."/>
            <person name="Stark A."/>
            <person name="Vilella A.J."/>
            <person name="Wen J."/>
            <person name="Xie X."/>
            <person name="Zody M.C."/>
            <person name="Baldwin J."/>
            <person name="Bloom T."/>
            <person name="Chin C.W."/>
            <person name="Heiman D."/>
            <person name="Nicol R."/>
            <person name="Nusbaum C."/>
            <person name="Young S."/>
            <person name="Wilkinson J."/>
            <person name="Worley K.C."/>
            <person name="Kovar C.L."/>
            <person name="Muzny D.M."/>
            <person name="Gibbs R.A."/>
            <person name="Cree A."/>
            <person name="Dihn H.H."/>
            <person name="Fowler G."/>
            <person name="Jhangiani S."/>
            <person name="Joshi V."/>
            <person name="Lee S."/>
            <person name="Lewis L.R."/>
            <person name="Nazareth L.V."/>
            <person name="Okwuonu G."/>
            <person name="Santibanez J."/>
            <person name="Warren W.C."/>
            <person name="Mardis E.R."/>
            <person name="Weinstock G.M."/>
            <person name="Wilson R.K."/>
            <person name="Delehaunty K."/>
            <person name="Dooling D."/>
            <person name="Fronik C."/>
            <person name="Fulton L."/>
            <person name="Fulton B."/>
            <person name="Graves T."/>
            <person name="Minx P."/>
            <person name="Sodergren E."/>
            <person name="Birney E."/>
            <person name="Margulies E.H."/>
            <person name="Herrero J."/>
            <person name="Green E.D."/>
            <person name="Haussler D."/>
            <person name="Siepel A."/>
            <person name="Goldman N."/>
            <person name="Pollard K.S."/>
            <person name="Pedersen J.S."/>
            <person name="Lander E.S."/>
            <person name="Kellis M."/>
        </authorList>
    </citation>
    <scope>NUCLEOTIDE SEQUENCE [LARGE SCALE GENOMIC DNA]</scope>
    <source>
        <strain evidence="13">2N</strain>
    </source>
</reference>
<reference evidence="12" key="2">
    <citation type="submission" date="2025-08" db="UniProtKB">
        <authorList>
            <consortium name="Ensembl"/>
        </authorList>
    </citation>
    <scope>IDENTIFICATION</scope>
    <source>
        <strain evidence="12">2N</strain>
    </source>
</reference>
<protein>
    <recommendedName>
        <fullName evidence="11">Ig-like domain-containing protein</fullName>
    </recommendedName>
</protein>
<dbReference type="SUPFAM" id="SSF48726">
    <property type="entry name" value="Immunoglobulin"/>
    <property type="match status" value="3"/>
</dbReference>
<evidence type="ECO:0000256" key="8">
    <source>
        <dbReference type="SAM" id="MobiDB-lite"/>
    </source>
</evidence>
<dbReference type="InterPro" id="IPR013106">
    <property type="entry name" value="Ig_V-set"/>
</dbReference>
<feature type="chain" id="PRO_5012493449" description="Ig-like domain-containing protein" evidence="10">
    <location>
        <begin position="28"/>
        <end position="536"/>
    </location>
</feature>